<dbReference type="InterPro" id="IPR015421">
    <property type="entry name" value="PyrdxlP-dep_Trfase_major"/>
</dbReference>
<dbReference type="Pfam" id="PF00266">
    <property type="entry name" value="Aminotran_5"/>
    <property type="match status" value="1"/>
</dbReference>
<gene>
    <name evidence="15" type="primary">nifS</name>
    <name evidence="15" type="ORF">F6V30_16785</name>
</gene>
<dbReference type="PROSITE" id="PS00595">
    <property type="entry name" value="AA_TRANSFER_CLASS_5"/>
    <property type="match status" value="1"/>
</dbReference>
<dbReference type="InterPro" id="IPR000192">
    <property type="entry name" value="Aminotrans_V_dom"/>
</dbReference>
<comment type="catalytic activity">
    <reaction evidence="11 13">
        <text>(sulfur carrier)-H + L-cysteine = (sulfur carrier)-SH + L-alanine</text>
        <dbReference type="Rhea" id="RHEA:43892"/>
        <dbReference type="Rhea" id="RHEA-COMP:14737"/>
        <dbReference type="Rhea" id="RHEA-COMP:14739"/>
        <dbReference type="ChEBI" id="CHEBI:29917"/>
        <dbReference type="ChEBI" id="CHEBI:35235"/>
        <dbReference type="ChEBI" id="CHEBI:57972"/>
        <dbReference type="ChEBI" id="CHEBI:64428"/>
        <dbReference type="EC" id="2.8.1.7"/>
    </reaction>
</comment>
<dbReference type="PANTHER" id="PTHR11601:SF34">
    <property type="entry name" value="CYSTEINE DESULFURASE"/>
    <property type="match status" value="1"/>
</dbReference>
<evidence type="ECO:0000313" key="15">
    <source>
        <dbReference type="EMBL" id="KAB0668194.1"/>
    </source>
</evidence>
<dbReference type="GO" id="GO:0031071">
    <property type="term" value="F:cysteine desulfurase activity"/>
    <property type="evidence" value="ECO:0007669"/>
    <property type="project" value="UniProtKB-EC"/>
</dbReference>
<evidence type="ECO:0000256" key="5">
    <source>
        <dbReference type="ARBA" id="ARBA00012239"/>
    </source>
</evidence>
<reference evidence="15 16" key="1">
    <citation type="journal article" date="2020" name="Microorganisms">
        <title>Description of Three Novel Members in the Family Geobacteraceae, Oryzomonas japonicum gen. nov., sp. nov., Oryzomonas sagensis sp. nov., and Oryzomonas ruber sp. nov.</title>
        <authorList>
            <person name="Xu Z."/>
            <person name="Masuda Y."/>
            <person name="Hayakawa C."/>
            <person name="Ushijima N."/>
            <person name="Kawano K."/>
            <person name="Shiratori Y."/>
            <person name="Senoo K."/>
            <person name="Itoh H."/>
        </authorList>
    </citation>
    <scope>NUCLEOTIDE SEQUENCE [LARGE SCALE GENOMIC DNA]</scope>
    <source>
        <strain evidence="15 16">Red100</strain>
    </source>
</reference>
<keyword evidence="8 13" id="KW-0663">Pyridoxal phosphate</keyword>
<keyword evidence="6 13" id="KW-0808">Transferase</keyword>
<dbReference type="PIRSF" id="PIRSF005572">
    <property type="entry name" value="NifS"/>
    <property type="match status" value="1"/>
</dbReference>
<dbReference type="InterPro" id="IPR020578">
    <property type="entry name" value="Aminotrans_V_PyrdxlP_BS"/>
</dbReference>
<keyword evidence="9 13" id="KW-0408">Iron</keyword>
<evidence type="ECO:0000256" key="9">
    <source>
        <dbReference type="ARBA" id="ARBA00023004"/>
    </source>
</evidence>
<evidence type="ECO:0000256" key="6">
    <source>
        <dbReference type="ARBA" id="ARBA00022679"/>
    </source>
</evidence>
<keyword evidence="7 13" id="KW-0479">Metal-binding</keyword>
<dbReference type="InterPro" id="IPR015424">
    <property type="entry name" value="PyrdxlP-dep_Trfase"/>
</dbReference>
<dbReference type="Gene3D" id="3.90.1150.10">
    <property type="entry name" value="Aspartate Aminotransferase, domain 1"/>
    <property type="match status" value="1"/>
</dbReference>
<evidence type="ECO:0000256" key="3">
    <source>
        <dbReference type="ARBA" id="ARBA00006490"/>
    </source>
</evidence>
<comment type="cofactor">
    <cofactor evidence="1 12">
        <name>pyridoxal 5'-phosphate</name>
        <dbReference type="ChEBI" id="CHEBI:597326"/>
    </cofactor>
</comment>
<keyword evidence="10 13" id="KW-0411">Iron-sulfur</keyword>
<comment type="function">
    <text evidence="2">Catalyzes the removal of elemental sulfur atoms from cysteine to produce alanine. Seems to participate in the biosynthesis of the nitrogenase metalloclusters by providing the inorganic sulfur required for the Fe-S core formation.</text>
</comment>
<protein>
    <recommendedName>
        <fullName evidence="5 13">Cysteine desulfurase</fullName>
        <ecNumber evidence="5 13">2.8.1.7</ecNumber>
    </recommendedName>
    <alternativeName>
        <fullName evidence="13">Nitrogenase metalloclusters biosynthesis protein NifS</fullName>
    </alternativeName>
</protein>
<dbReference type="EMBL" id="VZRA01000011">
    <property type="protein sequence ID" value="KAB0668194.1"/>
    <property type="molecule type" value="Genomic_DNA"/>
</dbReference>
<comment type="subunit">
    <text evidence="4">Homodimer.</text>
</comment>
<sequence>MKEIYLDNNATTKVDEAVFEEMRPYFCELYGNPSSMHFFGGQVQQKVDEARKRVAALLGASPDEIIFTACGTESDNAAIRSALEVFPEKRHVITSRVEHPAVLTQCRNLTQKGYRVTEIGVDSEGQLDMAELKAAVDADTAIVSLMYANNETGVIFPIEEAAAIAKAKGVLFHTDAVQAVGKVPINLAASKIDLLSLSGHKLHAPKGIGVLYLRRGTPFRPFMVGGHQEKSRRAGTENAAAIIALGKACELAGQNMAIENTQVKALRDRLQTELMARIPHARINGGAAERLPNTLNIAFEFVEGEAILLLLNELGICASSGSACTSGSLEPSHVLRAMGVPFTCAHGSIRFSLSRYTTAGEIDTVIRELPPIIAHLRQMSPFGREFLKKQ</sequence>
<dbReference type="Proteomes" id="UP000798046">
    <property type="component" value="Unassembled WGS sequence"/>
</dbReference>
<dbReference type="InterPro" id="IPR016454">
    <property type="entry name" value="Cysteine_dSase"/>
</dbReference>
<evidence type="ECO:0000256" key="10">
    <source>
        <dbReference type="ARBA" id="ARBA00023014"/>
    </source>
</evidence>
<dbReference type="InterPro" id="IPR015422">
    <property type="entry name" value="PyrdxlP-dep_Trfase_small"/>
</dbReference>
<comment type="similarity">
    <text evidence="3 13">Belongs to the class-V pyridoxal-phosphate-dependent aminotransferase family. NifS/IscS subfamily.</text>
</comment>
<evidence type="ECO:0000256" key="4">
    <source>
        <dbReference type="ARBA" id="ARBA00011738"/>
    </source>
</evidence>
<dbReference type="NCBIfam" id="TIGR03402">
    <property type="entry name" value="FeS_nifS"/>
    <property type="match status" value="1"/>
</dbReference>
<evidence type="ECO:0000256" key="8">
    <source>
        <dbReference type="ARBA" id="ARBA00022898"/>
    </source>
</evidence>
<evidence type="ECO:0000256" key="13">
    <source>
        <dbReference type="RuleBase" id="RU364075"/>
    </source>
</evidence>
<dbReference type="Gene3D" id="3.40.640.10">
    <property type="entry name" value="Type I PLP-dependent aspartate aminotransferase-like (Major domain)"/>
    <property type="match status" value="1"/>
</dbReference>
<evidence type="ECO:0000256" key="2">
    <source>
        <dbReference type="ARBA" id="ARBA00003120"/>
    </source>
</evidence>
<dbReference type="InterPro" id="IPR017772">
    <property type="entry name" value="Cys_deSase_NifS_bac/arc"/>
</dbReference>
<evidence type="ECO:0000313" key="16">
    <source>
        <dbReference type="Proteomes" id="UP000798046"/>
    </source>
</evidence>
<accession>A0ABQ6TJX2</accession>
<evidence type="ECO:0000256" key="12">
    <source>
        <dbReference type="RuleBase" id="RU004504"/>
    </source>
</evidence>
<evidence type="ECO:0000256" key="7">
    <source>
        <dbReference type="ARBA" id="ARBA00022723"/>
    </source>
</evidence>
<organism evidence="15 16">
    <name type="scientific">Oryzomonas sagensis</name>
    <dbReference type="NCBI Taxonomy" id="2603857"/>
    <lineage>
        <taxon>Bacteria</taxon>
        <taxon>Pseudomonadati</taxon>
        <taxon>Thermodesulfobacteriota</taxon>
        <taxon>Desulfuromonadia</taxon>
        <taxon>Geobacterales</taxon>
        <taxon>Geobacteraceae</taxon>
        <taxon>Oryzomonas</taxon>
    </lineage>
</organism>
<evidence type="ECO:0000256" key="11">
    <source>
        <dbReference type="ARBA" id="ARBA00050776"/>
    </source>
</evidence>
<evidence type="ECO:0000259" key="14">
    <source>
        <dbReference type="Pfam" id="PF00266"/>
    </source>
</evidence>
<keyword evidence="16" id="KW-1185">Reference proteome</keyword>
<dbReference type="RefSeq" id="WP_151158384.1">
    <property type="nucleotide sequence ID" value="NZ_VZRA01000011.1"/>
</dbReference>
<dbReference type="Gene3D" id="1.10.260.50">
    <property type="match status" value="1"/>
</dbReference>
<dbReference type="SUPFAM" id="SSF53383">
    <property type="entry name" value="PLP-dependent transferases"/>
    <property type="match status" value="1"/>
</dbReference>
<dbReference type="PANTHER" id="PTHR11601">
    <property type="entry name" value="CYSTEINE DESULFURYLASE FAMILY MEMBER"/>
    <property type="match status" value="1"/>
</dbReference>
<dbReference type="EC" id="2.8.1.7" evidence="5 13"/>
<evidence type="ECO:0000256" key="1">
    <source>
        <dbReference type="ARBA" id="ARBA00001933"/>
    </source>
</evidence>
<comment type="caution">
    <text evidence="15">The sequence shown here is derived from an EMBL/GenBank/DDBJ whole genome shotgun (WGS) entry which is preliminary data.</text>
</comment>
<proteinExistence type="inferred from homology"/>
<name>A0ABQ6TJX2_9BACT</name>
<feature type="domain" description="Aminotransferase class V" evidence="14">
    <location>
        <begin position="4"/>
        <end position="364"/>
    </location>
</feature>